<evidence type="ECO:0000256" key="3">
    <source>
        <dbReference type="ARBA" id="ARBA00022525"/>
    </source>
</evidence>
<dbReference type="InterPro" id="IPR008947">
    <property type="entry name" value="PLipase_C/P1_nuclease_dom_sf"/>
</dbReference>
<dbReference type="AlphaFoldDB" id="A5D2J5"/>
<evidence type="ECO:0000313" key="10">
    <source>
        <dbReference type="EMBL" id="BAF59551.1"/>
    </source>
</evidence>
<dbReference type="SUPFAM" id="SSF48537">
    <property type="entry name" value="Phospholipase C/P1 nuclease"/>
    <property type="match status" value="1"/>
</dbReference>
<dbReference type="Proteomes" id="UP000006556">
    <property type="component" value="Chromosome"/>
</dbReference>
<accession>A5D2J5</accession>
<dbReference type="Pfam" id="PF00882">
    <property type="entry name" value="Zn_dep_PLPC"/>
    <property type="match status" value="1"/>
</dbReference>
<evidence type="ECO:0000256" key="5">
    <source>
        <dbReference type="ARBA" id="ARBA00022729"/>
    </source>
</evidence>
<evidence type="ECO:0000259" key="9">
    <source>
        <dbReference type="PROSITE" id="PS51346"/>
    </source>
</evidence>
<evidence type="ECO:0000313" key="11">
    <source>
        <dbReference type="Proteomes" id="UP000006556"/>
    </source>
</evidence>
<dbReference type="eggNOG" id="ENOG5032CXY">
    <property type="taxonomic scope" value="Bacteria"/>
</dbReference>
<evidence type="ECO:0000256" key="8">
    <source>
        <dbReference type="ARBA" id="ARBA00031285"/>
    </source>
</evidence>
<organism evidence="10 11">
    <name type="scientific">Pelotomaculum thermopropionicum (strain DSM 13744 / JCM 10971 / SI)</name>
    <dbReference type="NCBI Taxonomy" id="370438"/>
    <lineage>
        <taxon>Bacteria</taxon>
        <taxon>Bacillati</taxon>
        <taxon>Bacillota</taxon>
        <taxon>Clostridia</taxon>
        <taxon>Eubacteriales</taxon>
        <taxon>Desulfotomaculaceae</taxon>
        <taxon>Pelotomaculum</taxon>
    </lineage>
</organism>
<dbReference type="HOGENOM" id="CLU_100197_0_0_9"/>
<dbReference type="GO" id="GO:0008270">
    <property type="term" value="F:zinc ion binding"/>
    <property type="evidence" value="ECO:0007669"/>
    <property type="project" value="InterPro"/>
</dbReference>
<keyword evidence="7" id="KW-0862">Zinc</keyword>
<evidence type="ECO:0000256" key="2">
    <source>
        <dbReference type="ARBA" id="ARBA00018391"/>
    </source>
</evidence>
<reference evidence="11" key="1">
    <citation type="journal article" date="2008" name="Genome Res.">
        <title>The genome of Pelotomaculum thermopropionicum reveals niche-associated evolution in anaerobic microbiota.</title>
        <authorList>
            <person name="Kosaka T."/>
            <person name="Kato S."/>
            <person name="Shimoyama T."/>
            <person name="Ishii S."/>
            <person name="Abe T."/>
            <person name="Watanabe K."/>
        </authorList>
    </citation>
    <scope>NUCLEOTIDE SEQUENCE [LARGE SCALE GENOMIC DNA]</scope>
    <source>
        <strain evidence="11">DSM 13744 / JCM 10971 / SI</strain>
    </source>
</reference>
<dbReference type="EMBL" id="AP009389">
    <property type="protein sequence ID" value="BAF59551.1"/>
    <property type="molecule type" value="Genomic_DNA"/>
</dbReference>
<sequence length="226" mass="25815">MGPLSWRAAKIFLAAGTPIQRLISGRGDTHIFCVQQALEILKNDGFFNQHALLTKHQEFLFRGVRWADKGWKNFSHYYDPQTGTGIKPWPDARLECKAFFKMALSNWQNSNRNKAFFFLGASAHIMQDLCVPHHSTCAAFSGHQTYENWVSANLQDFSVFSEGIYKDFSDPDEWINYNAKISRDYFPYVAGFSSQSSYKMVTGKLLPLAQRTTAGFFSYFLNCVKA</sequence>
<dbReference type="InterPro" id="IPR001531">
    <property type="entry name" value="Zn_PLipaseC"/>
</dbReference>
<evidence type="ECO:0000256" key="7">
    <source>
        <dbReference type="ARBA" id="ARBA00022833"/>
    </source>
</evidence>
<keyword evidence="3" id="KW-0964">Secreted</keyword>
<dbReference type="Gene3D" id="1.10.575.10">
    <property type="entry name" value="P1 Nuclease"/>
    <property type="match status" value="1"/>
</dbReference>
<keyword evidence="4" id="KW-0479">Metal-binding</keyword>
<dbReference type="STRING" id="370438.PTH_1370"/>
<dbReference type="EC" id="3.1.4.3" evidence="1"/>
<dbReference type="SMART" id="SM00770">
    <property type="entry name" value="Zn_dep_PLPC"/>
    <property type="match status" value="1"/>
</dbReference>
<evidence type="ECO:0000256" key="4">
    <source>
        <dbReference type="ARBA" id="ARBA00022723"/>
    </source>
</evidence>
<gene>
    <name evidence="10" type="ordered locus">PTH_1370</name>
</gene>
<evidence type="ECO:0000256" key="1">
    <source>
        <dbReference type="ARBA" id="ARBA00012018"/>
    </source>
</evidence>
<evidence type="ECO:0000256" key="6">
    <source>
        <dbReference type="ARBA" id="ARBA00022801"/>
    </source>
</evidence>
<dbReference type="CDD" id="cd11009">
    <property type="entry name" value="Zn_dep_PLPC"/>
    <property type="match status" value="1"/>
</dbReference>
<dbReference type="InterPro" id="IPR029002">
    <property type="entry name" value="PLPC/GPLD1"/>
</dbReference>
<keyword evidence="11" id="KW-1185">Reference proteome</keyword>
<protein>
    <recommendedName>
        <fullName evidence="2">Phospholipase C</fullName>
        <ecNumber evidence="1">3.1.4.3</ecNumber>
    </recommendedName>
    <alternativeName>
        <fullName evidence="8">Phosphatidylcholine cholinephosphohydrolase</fullName>
    </alternativeName>
</protein>
<keyword evidence="5" id="KW-0732">Signal</keyword>
<keyword evidence="6" id="KW-0378">Hydrolase</keyword>
<dbReference type="GO" id="GO:0034480">
    <property type="term" value="F:phosphatidylcholine phospholipase C activity"/>
    <property type="evidence" value="ECO:0007669"/>
    <property type="project" value="UniProtKB-EC"/>
</dbReference>
<dbReference type="KEGG" id="pth:PTH_1370"/>
<name>A5D2J5_PELTS</name>
<dbReference type="PROSITE" id="PS51346">
    <property type="entry name" value="PROKAR_ZN_DEPEND_PLPC_2"/>
    <property type="match status" value="1"/>
</dbReference>
<proteinExistence type="predicted"/>
<feature type="domain" description="Zn-dependent PLC" evidence="9">
    <location>
        <begin position="3"/>
        <end position="226"/>
    </location>
</feature>